<evidence type="ECO:0000256" key="11">
    <source>
        <dbReference type="SAM" id="MobiDB-lite"/>
    </source>
</evidence>
<evidence type="ECO:0000256" key="8">
    <source>
        <dbReference type="ARBA" id="ARBA00023125"/>
    </source>
</evidence>
<comment type="similarity">
    <text evidence="1 9">Belongs to the eukaryotic-type primase large subunit family.</text>
</comment>
<keyword evidence="14" id="KW-1185">Reference proteome</keyword>
<sequence length="553" mass="64264">MEVVSRLDAILGVKQETKQQRRSSRDEDGERREGHSIFDSSDDSDTRFIMMQYDRNRVDTKRRAGIDHKKRQFATPVYKHLRYSHRLNFYEVPPTAEITLEQFEQWAIDRLRVLSELEACSYRNKTPAETAAHIAPLLKKFLPLNSNTSLGNSSDDILQAERQKDHYSHFILRLAFASTDDLRRRFVRLESMLFKFRFQQDDARERREFVDSLHLDWETVTDEEKAELGEALLASTPGLRWVDDESWFKVDWEAVPELIERRSIYVKKGKAYVPLREQLSMILAEFTSRLEKAMELTSRALPRLDEDDRLSPILQHLSKNFGTADSSYSEGEGAVPGAPINAASVDVLAQHFPLCMRNLHMQLRKNAHLKHFGRLQYTLFLKGIGLSLDDCLVFWRRSFRNITDDEFNSRYKYNVRHAYGDVGGDMNRRGRGYPPYSCQKILTDNAPGTGQTHGCPYRHFSPDNLVSLLEAVGITDRETLRGVREDVGRTRYHIACNRVFEHVHKNELKKVKDEGIWSQTELDTIVHPNVYFKRSYLLKNLNNAPKTEVEMTS</sequence>
<dbReference type="RefSeq" id="XP_003017650.1">
    <property type="nucleotide sequence ID" value="XM_003017604.1"/>
</dbReference>
<comment type="function">
    <text evidence="9">DNA primase is the polymerase that synthesizes small RNA primers for the Okazaki fragments made during discontinuous DNA replication.</text>
</comment>
<dbReference type="InterPro" id="IPR058560">
    <property type="entry name" value="DNA_primase_C"/>
</dbReference>
<feature type="compositionally biased region" description="Basic and acidic residues" evidence="11">
    <location>
        <begin position="15"/>
        <end position="36"/>
    </location>
</feature>
<dbReference type="FunFam" id="1.20.930.80:FF:000003">
    <property type="entry name" value="DNA primase large subunit"/>
    <property type="match status" value="1"/>
</dbReference>
<keyword evidence="7 9" id="KW-0411">Iron-sulfur</keyword>
<dbReference type="Pfam" id="PF26466">
    <property type="entry name" value="DNA_primase_lrg_N"/>
    <property type="match status" value="1"/>
</dbReference>
<dbReference type="GO" id="GO:0006270">
    <property type="term" value="P:DNA replication initiation"/>
    <property type="evidence" value="ECO:0007669"/>
    <property type="project" value="TreeGrafter"/>
</dbReference>
<feature type="binding site" evidence="10">
    <location>
        <position position="438"/>
    </location>
    <ligand>
        <name>[4Fe-4S] cluster</name>
        <dbReference type="ChEBI" id="CHEBI:49883"/>
    </ligand>
</feature>
<keyword evidence="5 9" id="KW-0479">Metal-binding</keyword>
<dbReference type="GO" id="GO:0005658">
    <property type="term" value="C:alpha DNA polymerase:primase complex"/>
    <property type="evidence" value="ECO:0007669"/>
    <property type="project" value="TreeGrafter"/>
</dbReference>
<evidence type="ECO:0000256" key="4">
    <source>
        <dbReference type="ARBA" id="ARBA00022705"/>
    </source>
</evidence>
<reference evidence="14" key="1">
    <citation type="journal article" date="2011" name="Genome Biol.">
        <title>Comparative and functional genomics provide insights into the pathogenicity of dermatophytic fungi.</title>
        <authorList>
            <person name="Burmester A."/>
            <person name="Shelest E."/>
            <person name="Gloeckner G."/>
            <person name="Heddergott C."/>
            <person name="Schindler S."/>
            <person name="Staib P."/>
            <person name="Heidel A."/>
            <person name="Felder M."/>
            <person name="Petzold A."/>
            <person name="Szafranski K."/>
            <person name="Feuermann M."/>
            <person name="Pedruzzi I."/>
            <person name="Priebe S."/>
            <person name="Groth M."/>
            <person name="Winkler R."/>
            <person name="Li W."/>
            <person name="Kniemeyer O."/>
            <person name="Schroeckh V."/>
            <person name="Hertweck C."/>
            <person name="Hube B."/>
            <person name="White T.C."/>
            <person name="Platzer M."/>
            <person name="Guthke R."/>
            <person name="Heitman J."/>
            <person name="Woestemeyer J."/>
            <person name="Zipfel P.F."/>
            <person name="Monod M."/>
            <person name="Brakhage A.A."/>
        </authorList>
    </citation>
    <scope>NUCLEOTIDE SEQUENCE [LARGE SCALE GENOMIC DNA]</scope>
    <source>
        <strain evidence="14">ATCC MYA-4681 / CBS 112371</strain>
    </source>
</reference>
<evidence type="ECO:0000256" key="10">
    <source>
        <dbReference type="PIRSR" id="PIRSR009449-1"/>
    </source>
</evidence>
<keyword evidence="3 9" id="KW-0639">Primosome</keyword>
<dbReference type="GO" id="GO:0006269">
    <property type="term" value="P:DNA replication, synthesis of primer"/>
    <property type="evidence" value="ECO:0007669"/>
    <property type="project" value="UniProtKB-KW"/>
</dbReference>
<accession>D4AJT2</accession>
<comment type="caution">
    <text evidence="13">The sequence shown here is derived from an EMBL/GenBank/DDBJ whole genome shotgun (WGS) entry which is preliminary data.</text>
</comment>
<dbReference type="PIRSF" id="PIRSF009449">
    <property type="entry name" value="DNA_primase_large_subunit"/>
    <property type="match status" value="1"/>
</dbReference>
<dbReference type="SUPFAM" id="SSF140914">
    <property type="entry name" value="PriB N-terminal domain-like"/>
    <property type="match status" value="1"/>
</dbReference>
<keyword evidence="8 9" id="KW-0238">DNA-binding</keyword>
<dbReference type="PANTHER" id="PTHR10537">
    <property type="entry name" value="DNA PRIMASE LARGE SUBUNIT"/>
    <property type="match status" value="1"/>
</dbReference>
<proteinExistence type="inferred from homology"/>
<feature type="binding site" evidence="10">
    <location>
        <position position="496"/>
    </location>
    <ligand>
        <name>[4Fe-4S] cluster</name>
        <dbReference type="ChEBI" id="CHEBI:49883"/>
    </ligand>
</feature>
<evidence type="ECO:0000256" key="6">
    <source>
        <dbReference type="ARBA" id="ARBA00023004"/>
    </source>
</evidence>
<evidence type="ECO:0000256" key="1">
    <source>
        <dbReference type="ARBA" id="ARBA00010564"/>
    </source>
</evidence>
<dbReference type="PANTHER" id="PTHR10537:SF3">
    <property type="entry name" value="DNA PRIMASE LARGE SUBUNIT"/>
    <property type="match status" value="1"/>
</dbReference>
<name>D4AJT2_ARTBC</name>
<dbReference type="CDD" id="cd07322">
    <property type="entry name" value="PriL_PriS_Eukaryotic"/>
    <property type="match status" value="1"/>
</dbReference>
<keyword evidence="4 9" id="KW-0235">DNA replication</keyword>
<evidence type="ECO:0000259" key="12">
    <source>
        <dbReference type="Pfam" id="PF04104"/>
    </source>
</evidence>
<evidence type="ECO:0000256" key="7">
    <source>
        <dbReference type="ARBA" id="ARBA00023014"/>
    </source>
</evidence>
<keyword evidence="2 9" id="KW-0004">4Fe-4S</keyword>
<dbReference type="Pfam" id="PF04104">
    <property type="entry name" value="DNA_primase_lrg"/>
    <property type="match status" value="1"/>
</dbReference>
<keyword evidence="6 9" id="KW-0408">Iron</keyword>
<dbReference type="AlphaFoldDB" id="D4AJT2"/>
<evidence type="ECO:0000256" key="5">
    <source>
        <dbReference type="ARBA" id="ARBA00022723"/>
    </source>
</evidence>
<evidence type="ECO:0000256" key="3">
    <source>
        <dbReference type="ARBA" id="ARBA00022515"/>
    </source>
</evidence>
<comment type="cofactor">
    <cofactor evidence="9">
        <name>[4Fe-4S] cluster</name>
        <dbReference type="ChEBI" id="CHEBI:49883"/>
    </cofactor>
    <text evidence="9">Binds 1 [4Fe-4S] cluster.</text>
</comment>
<dbReference type="Proteomes" id="UP000008866">
    <property type="component" value="Unassembled WGS sequence"/>
</dbReference>
<dbReference type="Gene3D" id="1.20.930.80">
    <property type="match status" value="1"/>
</dbReference>
<feature type="region of interest" description="Disordered" evidence="11">
    <location>
        <begin position="14"/>
        <end position="42"/>
    </location>
</feature>
<feature type="binding site" evidence="10">
    <location>
        <position position="355"/>
    </location>
    <ligand>
        <name>[4Fe-4S] cluster</name>
        <dbReference type="ChEBI" id="CHEBI:49883"/>
    </ligand>
</feature>
<evidence type="ECO:0000313" key="13">
    <source>
        <dbReference type="EMBL" id="EFE37005.1"/>
    </source>
</evidence>
<dbReference type="EMBL" id="ABSU01000001">
    <property type="protein sequence ID" value="EFE37005.1"/>
    <property type="molecule type" value="Genomic_DNA"/>
</dbReference>
<dbReference type="KEGG" id="abe:ARB_04532"/>
<dbReference type="GO" id="GO:0046872">
    <property type="term" value="F:metal ion binding"/>
    <property type="evidence" value="ECO:0007669"/>
    <property type="project" value="UniProtKB-UniRule"/>
</dbReference>
<dbReference type="InterPro" id="IPR007238">
    <property type="entry name" value="DNA_primase_lsu_euk/arc"/>
</dbReference>
<evidence type="ECO:0000256" key="2">
    <source>
        <dbReference type="ARBA" id="ARBA00022485"/>
    </source>
</evidence>
<dbReference type="InterPro" id="IPR016558">
    <property type="entry name" value="DNA_primase_lsu_euk"/>
</dbReference>
<dbReference type="eggNOG" id="KOG2267">
    <property type="taxonomic scope" value="Eukaryota"/>
</dbReference>
<dbReference type="STRING" id="663331.D4AJT2"/>
<feature type="domain" description="DNA primase large subunit C-terminal" evidence="12">
    <location>
        <begin position="349"/>
        <end position="532"/>
    </location>
</feature>
<protein>
    <recommendedName>
        <fullName evidence="9">DNA primase large subunit</fullName>
    </recommendedName>
</protein>
<dbReference type="HOGENOM" id="CLU_026253_1_0_1"/>
<evidence type="ECO:0000256" key="9">
    <source>
        <dbReference type="PIRNR" id="PIRNR009449"/>
    </source>
</evidence>
<evidence type="ECO:0000313" key="14">
    <source>
        <dbReference type="Proteomes" id="UP000008866"/>
    </source>
</evidence>
<organism evidence="13 14">
    <name type="scientific">Arthroderma benhamiae (strain ATCC MYA-4681 / CBS 112371)</name>
    <name type="common">Trichophyton mentagrophytes</name>
    <dbReference type="NCBI Taxonomy" id="663331"/>
    <lineage>
        <taxon>Eukaryota</taxon>
        <taxon>Fungi</taxon>
        <taxon>Dikarya</taxon>
        <taxon>Ascomycota</taxon>
        <taxon>Pezizomycotina</taxon>
        <taxon>Eurotiomycetes</taxon>
        <taxon>Eurotiomycetidae</taxon>
        <taxon>Onygenales</taxon>
        <taxon>Arthrodermataceae</taxon>
        <taxon>Trichophyton</taxon>
    </lineage>
</organism>
<dbReference type="GO" id="GO:0051539">
    <property type="term" value="F:4 iron, 4 sulfur cluster binding"/>
    <property type="evidence" value="ECO:0007669"/>
    <property type="project" value="UniProtKB-UniRule"/>
</dbReference>
<feature type="binding site" evidence="10">
    <location>
        <position position="455"/>
    </location>
    <ligand>
        <name>[4Fe-4S] cluster</name>
        <dbReference type="ChEBI" id="CHEBI:49883"/>
    </ligand>
</feature>
<gene>
    <name evidence="13" type="ORF">ARB_04532</name>
</gene>
<dbReference type="GeneID" id="9522495"/>
<dbReference type="OMA" id="RINYKPW"/>
<dbReference type="GO" id="GO:0003677">
    <property type="term" value="F:DNA binding"/>
    <property type="evidence" value="ECO:0007669"/>
    <property type="project" value="UniProtKB-UniRule"/>
</dbReference>